<evidence type="ECO:0000256" key="2">
    <source>
        <dbReference type="ARBA" id="ARBA00023134"/>
    </source>
</evidence>
<keyword evidence="2" id="KW-0342">GTP-binding</keyword>
<dbReference type="NCBIfam" id="TIGR00157">
    <property type="entry name" value="ribosome small subunit-dependent GTPase A"/>
    <property type="match status" value="1"/>
</dbReference>
<feature type="domain" description="CP-type G" evidence="4">
    <location>
        <begin position="67"/>
        <end position="223"/>
    </location>
</feature>
<reference evidence="5" key="1">
    <citation type="submission" date="2018-06" db="EMBL/GenBank/DDBJ databases">
        <authorList>
            <person name="Zhirakovskaya E."/>
        </authorList>
    </citation>
    <scope>NUCLEOTIDE SEQUENCE</scope>
</reference>
<dbReference type="PROSITE" id="PS50936">
    <property type="entry name" value="ENGC_GTPASE"/>
    <property type="match status" value="1"/>
</dbReference>
<dbReference type="HAMAP" id="MF_01820">
    <property type="entry name" value="GTPase_RsgA"/>
    <property type="match status" value="1"/>
</dbReference>
<name>A0A3B0VPS0_9ZZZZ</name>
<organism evidence="5">
    <name type="scientific">hydrothermal vent metagenome</name>
    <dbReference type="NCBI Taxonomy" id="652676"/>
    <lineage>
        <taxon>unclassified sequences</taxon>
        <taxon>metagenomes</taxon>
        <taxon>ecological metagenomes</taxon>
    </lineage>
</organism>
<dbReference type="InterPro" id="IPR030378">
    <property type="entry name" value="G_CP_dom"/>
</dbReference>
<dbReference type="Pfam" id="PF03193">
    <property type="entry name" value="RsgA_GTPase"/>
    <property type="match status" value="1"/>
</dbReference>
<feature type="domain" description="EngC GTPase" evidence="3">
    <location>
        <begin position="76"/>
        <end position="221"/>
    </location>
</feature>
<dbReference type="Gene3D" id="3.40.50.300">
    <property type="entry name" value="P-loop containing nucleotide triphosphate hydrolases"/>
    <property type="match status" value="1"/>
</dbReference>
<gene>
    <name evidence="5" type="ORF">MNBD_GAMMA01-1952</name>
</gene>
<dbReference type="GO" id="GO:0003924">
    <property type="term" value="F:GTPase activity"/>
    <property type="evidence" value="ECO:0007669"/>
    <property type="project" value="InterPro"/>
</dbReference>
<proteinExistence type="inferred from homology"/>
<evidence type="ECO:0000313" key="5">
    <source>
        <dbReference type="EMBL" id="VAW34166.1"/>
    </source>
</evidence>
<evidence type="ECO:0000256" key="1">
    <source>
        <dbReference type="ARBA" id="ARBA00022741"/>
    </source>
</evidence>
<protein>
    <submittedName>
        <fullName evidence="5">Ribosome small subunit biogenesis RbfA-release protein RsgA</fullName>
    </submittedName>
</protein>
<keyword evidence="1" id="KW-0547">Nucleotide-binding</keyword>
<dbReference type="PANTHER" id="PTHR32120">
    <property type="entry name" value="SMALL RIBOSOMAL SUBUNIT BIOGENESIS GTPASE RSGA"/>
    <property type="match status" value="1"/>
</dbReference>
<evidence type="ECO:0000259" key="4">
    <source>
        <dbReference type="PROSITE" id="PS51721"/>
    </source>
</evidence>
<dbReference type="SUPFAM" id="SSF52540">
    <property type="entry name" value="P-loop containing nucleoside triphosphate hydrolases"/>
    <property type="match status" value="1"/>
</dbReference>
<dbReference type="CDD" id="cd01854">
    <property type="entry name" value="YjeQ_EngC"/>
    <property type="match status" value="1"/>
</dbReference>
<dbReference type="InterPro" id="IPR027417">
    <property type="entry name" value="P-loop_NTPase"/>
</dbReference>
<dbReference type="EMBL" id="UOEW01000063">
    <property type="protein sequence ID" value="VAW34166.1"/>
    <property type="molecule type" value="Genomic_DNA"/>
</dbReference>
<dbReference type="InterPro" id="IPR010914">
    <property type="entry name" value="RsgA_GTPase_dom"/>
</dbReference>
<dbReference type="AlphaFoldDB" id="A0A3B0VPS0"/>
<dbReference type="GO" id="GO:0005525">
    <property type="term" value="F:GTP binding"/>
    <property type="evidence" value="ECO:0007669"/>
    <property type="project" value="UniProtKB-KW"/>
</dbReference>
<dbReference type="InterPro" id="IPR004881">
    <property type="entry name" value="Ribosome_biogen_GTPase_RsgA"/>
</dbReference>
<dbReference type="PANTHER" id="PTHR32120:SF11">
    <property type="entry name" value="SMALL RIBOSOMAL SUBUNIT BIOGENESIS GTPASE RSGA 1, MITOCHONDRIAL-RELATED"/>
    <property type="match status" value="1"/>
</dbReference>
<evidence type="ECO:0000259" key="3">
    <source>
        <dbReference type="PROSITE" id="PS50936"/>
    </source>
</evidence>
<dbReference type="PROSITE" id="PS51721">
    <property type="entry name" value="G_CP"/>
    <property type="match status" value="1"/>
</dbReference>
<dbReference type="Gene3D" id="1.10.40.50">
    <property type="entry name" value="Probable gtpase engc, domain 3"/>
    <property type="match status" value="1"/>
</dbReference>
<accession>A0A3B0VPS0</accession>
<sequence>MSQYRIISTQKQTALVVNTKTNEQQACFFSRKHKPICGDYVEIQTNKNEYIISNILPHRNVFARANHNGQRQNIAANVDNQIIVVAVQPEPTRDLINRYLIAAHNCGMRAIIVFNKNDIDKDFFNEINSLYQSLGYITLSTNATTQTDFTELIALMTGKTSIFVGMSGVGKSSISEIILHKKLKTGEISKKTGKGSHVTSVTQMYKIPNNSGYLIDSPGVWEYGLWKMGEDEIAAGFSEISSKAGQCKFSNCTHTHEPKCAVKKAVENHEISSQRYDSYLRIIDSMKYWK</sequence>